<gene>
    <name evidence="6" type="ORF">EJO50_04060</name>
</gene>
<keyword evidence="4 5" id="KW-0472">Membrane</keyword>
<comment type="subcellular location">
    <subcellularLocation>
        <location evidence="1">Membrane</location>
        <topology evidence="1">Multi-pass membrane protein</topology>
    </subcellularLocation>
</comment>
<evidence type="ECO:0000256" key="2">
    <source>
        <dbReference type="ARBA" id="ARBA00022692"/>
    </source>
</evidence>
<dbReference type="PANTHER" id="PTHR37955:SF1">
    <property type="entry name" value="DEP DOMAIN-CONTAINING PROTEIN"/>
    <property type="match status" value="1"/>
</dbReference>
<feature type="transmembrane region" description="Helical" evidence="5">
    <location>
        <begin position="61"/>
        <end position="80"/>
    </location>
</feature>
<organism evidence="6 7">
    <name type="scientific">Iodobacter ciconiae</name>
    <dbReference type="NCBI Taxonomy" id="2496266"/>
    <lineage>
        <taxon>Bacteria</taxon>
        <taxon>Pseudomonadati</taxon>
        <taxon>Pseudomonadota</taxon>
        <taxon>Betaproteobacteria</taxon>
        <taxon>Neisseriales</taxon>
        <taxon>Chitinibacteraceae</taxon>
        <taxon>Iodobacter</taxon>
    </lineage>
</organism>
<dbReference type="Pfam" id="PF03595">
    <property type="entry name" value="SLAC1"/>
    <property type="match status" value="1"/>
</dbReference>
<evidence type="ECO:0000313" key="6">
    <source>
        <dbReference type="EMBL" id="AZN38067.1"/>
    </source>
</evidence>
<dbReference type="PANTHER" id="PTHR37955">
    <property type="entry name" value="TELLURITE RESISTANCE PROTEIN TEHA"/>
    <property type="match status" value="1"/>
</dbReference>
<feature type="transmembrane region" description="Helical" evidence="5">
    <location>
        <begin position="149"/>
        <end position="173"/>
    </location>
</feature>
<dbReference type="Gene3D" id="1.50.10.150">
    <property type="entry name" value="Voltage-dependent anion channel"/>
    <property type="match status" value="1"/>
</dbReference>
<dbReference type="InterPro" id="IPR038665">
    <property type="entry name" value="Voltage-dep_anion_channel_sf"/>
</dbReference>
<evidence type="ECO:0000256" key="1">
    <source>
        <dbReference type="ARBA" id="ARBA00004141"/>
    </source>
</evidence>
<feature type="transmembrane region" description="Helical" evidence="5">
    <location>
        <begin position="267"/>
        <end position="289"/>
    </location>
</feature>
<evidence type="ECO:0000256" key="5">
    <source>
        <dbReference type="SAM" id="Phobius"/>
    </source>
</evidence>
<feature type="transmembrane region" description="Helical" evidence="5">
    <location>
        <begin position="92"/>
        <end position="111"/>
    </location>
</feature>
<dbReference type="EMBL" id="CP034433">
    <property type="protein sequence ID" value="AZN38067.1"/>
    <property type="molecule type" value="Genomic_DNA"/>
</dbReference>
<reference evidence="6 7" key="1">
    <citation type="submission" date="2018-12" db="EMBL/GenBank/DDBJ databases">
        <title>Complete genome sequence of Iodobacter sp. H11R3.</title>
        <authorList>
            <person name="Bae J.-W."/>
        </authorList>
    </citation>
    <scope>NUCLEOTIDE SEQUENCE [LARGE SCALE GENOMIC DNA]</scope>
    <source>
        <strain evidence="6 7">H11R3</strain>
    </source>
</reference>
<dbReference type="InterPro" id="IPR052951">
    <property type="entry name" value="Tellurite_res_ion_channel"/>
</dbReference>
<dbReference type="CDD" id="cd09323">
    <property type="entry name" value="TDT_SLAC1_like"/>
    <property type="match status" value="1"/>
</dbReference>
<dbReference type="Proteomes" id="UP000282438">
    <property type="component" value="Chromosome"/>
</dbReference>
<feature type="transmembrane region" description="Helical" evidence="5">
    <location>
        <begin position="26"/>
        <end position="49"/>
    </location>
</feature>
<protein>
    <submittedName>
        <fullName evidence="6">C4-dicarboxylate ABC transporter</fullName>
    </submittedName>
</protein>
<proteinExistence type="predicted"/>
<feature type="transmembrane region" description="Helical" evidence="5">
    <location>
        <begin position="210"/>
        <end position="230"/>
    </location>
</feature>
<evidence type="ECO:0000313" key="7">
    <source>
        <dbReference type="Proteomes" id="UP000282438"/>
    </source>
</evidence>
<keyword evidence="7" id="KW-1185">Reference proteome</keyword>
<dbReference type="OrthoDB" id="309023at2"/>
<dbReference type="AlphaFoldDB" id="A0A3S8ZX33"/>
<keyword evidence="3 5" id="KW-1133">Transmembrane helix</keyword>
<sequence>MGTSGLALCWRIAHQHYGAPSWLGELISIIALAMFAVLAVAYLGKWALYPDAVKHEFNHPVSGNFFGTITISLLLLSAVLDPYSKDLSQGLWTLGVVTTLALGVVVVRRLLNGEAGPMASLPAWLIPGVASLDIAVAGANMPMEWAPEVNLFAVAIGTTLALLFLSFIVQRLIQHEPLALGMRPSLMILIAPFEVGFLGYINLMGEIDRFAALLFYFGLFMFIVLLPKVFCREVIRMPFVPAWWAISFPLAALCLAALKYAELRALLPLQVIAGSLLIFLSVAIAVLMVQTFRILISGKLLLG</sequence>
<feature type="transmembrane region" description="Helical" evidence="5">
    <location>
        <begin position="242"/>
        <end position="261"/>
    </location>
</feature>
<evidence type="ECO:0000256" key="3">
    <source>
        <dbReference type="ARBA" id="ARBA00022989"/>
    </source>
</evidence>
<keyword evidence="2 5" id="KW-0812">Transmembrane</keyword>
<name>A0A3S8ZX33_9NEIS</name>
<dbReference type="KEGG" id="iod:EJO50_04060"/>
<feature type="transmembrane region" description="Helical" evidence="5">
    <location>
        <begin position="123"/>
        <end position="143"/>
    </location>
</feature>
<accession>A0A3S8ZX33</accession>
<dbReference type="GO" id="GO:0046583">
    <property type="term" value="F:monoatomic cation efflux transmembrane transporter activity"/>
    <property type="evidence" value="ECO:0007669"/>
    <property type="project" value="TreeGrafter"/>
</dbReference>
<evidence type="ECO:0000256" key="4">
    <source>
        <dbReference type="ARBA" id="ARBA00023136"/>
    </source>
</evidence>
<feature type="transmembrane region" description="Helical" evidence="5">
    <location>
        <begin position="185"/>
        <end position="204"/>
    </location>
</feature>
<dbReference type="InterPro" id="IPR004695">
    <property type="entry name" value="SLAC1/Mae1/Ssu1/TehA"/>
</dbReference>
<dbReference type="GO" id="GO:0005886">
    <property type="term" value="C:plasma membrane"/>
    <property type="evidence" value="ECO:0007669"/>
    <property type="project" value="TreeGrafter"/>
</dbReference>